<organism evidence="2 3">
    <name type="scientific">Planobispora rosea</name>
    <dbReference type="NCBI Taxonomy" id="35762"/>
    <lineage>
        <taxon>Bacteria</taxon>
        <taxon>Bacillati</taxon>
        <taxon>Actinomycetota</taxon>
        <taxon>Actinomycetes</taxon>
        <taxon>Streptosporangiales</taxon>
        <taxon>Streptosporangiaceae</taxon>
        <taxon>Planobispora</taxon>
    </lineage>
</organism>
<keyword evidence="3" id="KW-1185">Reference proteome</keyword>
<evidence type="ECO:0000313" key="2">
    <source>
        <dbReference type="EMBL" id="GIH82765.1"/>
    </source>
</evidence>
<dbReference type="AlphaFoldDB" id="A0A8J3RY57"/>
<dbReference type="Proteomes" id="UP000655044">
    <property type="component" value="Unassembled WGS sequence"/>
</dbReference>
<feature type="domain" description="Aminoglycoside phosphotransferase" evidence="1">
    <location>
        <begin position="9"/>
        <end position="63"/>
    </location>
</feature>
<dbReference type="Pfam" id="PF01636">
    <property type="entry name" value="APH"/>
    <property type="match status" value="1"/>
</dbReference>
<name>A0A8J3RY57_PLARO</name>
<protein>
    <recommendedName>
        <fullName evidence="1">Aminoglycoside phosphotransferase domain-containing protein</fullName>
    </recommendedName>
</protein>
<reference evidence="2" key="1">
    <citation type="submission" date="2021-01" db="EMBL/GenBank/DDBJ databases">
        <title>Whole genome shotgun sequence of Planobispora rosea NBRC 15558.</title>
        <authorList>
            <person name="Komaki H."/>
            <person name="Tamura T."/>
        </authorList>
    </citation>
    <scope>NUCLEOTIDE SEQUENCE</scope>
    <source>
        <strain evidence="2">NBRC 15558</strain>
    </source>
</reference>
<proteinExistence type="predicted"/>
<dbReference type="RefSeq" id="WP_068922640.1">
    <property type="nucleotide sequence ID" value="NZ_BMQP01000004.1"/>
</dbReference>
<accession>A0A8J3RY57</accession>
<comment type="caution">
    <text evidence="2">The sequence shown here is derived from an EMBL/GenBank/DDBJ whole genome shotgun (WGS) entry which is preliminary data.</text>
</comment>
<dbReference type="SUPFAM" id="SSF56112">
    <property type="entry name" value="Protein kinase-like (PK-like)"/>
    <property type="match status" value="1"/>
</dbReference>
<gene>
    <name evidence="2" type="ORF">Pro02_11730</name>
</gene>
<sequence>MKFGDQVEQALDRLKGVVDVAACRAVWASALTSAWPFPPVWFHGDVAAGNLLVCDGKLSAVID</sequence>
<evidence type="ECO:0000313" key="3">
    <source>
        <dbReference type="Proteomes" id="UP000655044"/>
    </source>
</evidence>
<dbReference type="InterPro" id="IPR002575">
    <property type="entry name" value="Aminoglycoside_PTrfase"/>
</dbReference>
<dbReference type="Gene3D" id="3.90.1200.10">
    <property type="match status" value="1"/>
</dbReference>
<evidence type="ECO:0000259" key="1">
    <source>
        <dbReference type="Pfam" id="PF01636"/>
    </source>
</evidence>
<dbReference type="EMBL" id="BOOI01000009">
    <property type="protein sequence ID" value="GIH82765.1"/>
    <property type="molecule type" value="Genomic_DNA"/>
</dbReference>
<dbReference type="InterPro" id="IPR011009">
    <property type="entry name" value="Kinase-like_dom_sf"/>
</dbReference>